<evidence type="ECO:0000313" key="2">
    <source>
        <dbReference type="Proteomes" id="UP001346149"/>
    </source>
</evidence>
<dbReference type="AlphaFoldDB" id="A0AAN7LCY4"/>
<accession>A0AAN7LCY4</accession>
<evidence type="ECO:0000313" key="1">
    <source>
        <dbReference type="EMBL" id="KAK4783836.1"/>
    </source>
</evidence>
<organism evidence="1 2">
    <name type="scientific">Trapa natans</name>
    <name type="common">Water chestnut</name>
    <dbReference type="NCBI Taxonomy" id="22666"/>
    <lineage>
        <taxon>Eukaryota</taxon>
        <taxon>Viridiplantae</taxon>
        <taxon>Streptophyta</taxon>
        <taxon>Embryophyta</taxon>
        <taxon>Tracheophyta</taxon>
        <taxon>Spermatophyta</taxon>
        <taxon>Magnoliopsida</taxon>
        <taxon>eudicotyledons</taxon>
        <taxon>Gunneridae</taxon>
        <taxon>Pentapetalae</taxon>
        <taxon>rosids</taxon>
        <taxon>malvids</taxon>
        <taxon>Myrtales</taxon>
        <taxon>Lythraceae</taxon>
        <taxon>Trapa</taxon>
    </lineage>
</organism>
<dbReference type="Proteomes" id="UP001346149">
    <property type="component" value="Unassembled WGS sequence"/>
</dbReference>
<gene>
    <name evidence="1" type="ORF">SAY86_018204</name>
</gene>
<name>A0AAN7LCY4_TRANT</name>
<reference evidence="1 2" key="1">
    <citation type="journal article" date="2023" name="Hortic Res">
        <title>Pangenome of water caltrop reveals structural variations and asymmetric subgenome divergence after allopolyploidization.</title>
        <authorList>
            <person name="Zhang X."/>
            <person name="Chen Y."/>
            <person name="Wang L."/>
            <person name="Yuan Y."/>
            <person name="Fang M."/>
            <person name="Shi L."/>
            <person name="Lu R."/>
            <person name="Comes H.P."/>
            <person name="Ma Y."/>
            <person name="Chen Y."/>
            <person name="Huang G."/>
            <person name="Zhou Y."/>
            <person name="Zheng Z."/>
            <person name="Qiu Y."/>
        </authorList>
    </citation>
    <scope>NUCLEOTIDE SEQUENCE [LARGE SCALE GENOMIC DNA]</scope>
    <source>
        <strain evidence="1">F231</strain>
    </source>
</reference>
<sequence>MWIGYLQGDETRNIMWFTTGSLEWICLKHPSILIRIIEEYLSFECSYDALVELREKELGEKYVINLDAGC</sequence>
<dbReference type="EMBL" id="JAXQNO010000014">
    <property type="protein sequence ID" value="KAK4783836.1"/>
    <property type="molecule type" value="Genomic_DNA"/>
</dbReference>
<keyword evidence="2" id="KW-1185">Reference proteome</keyword>
<proteinExistence type="predicted"/>
<comment type="caution">
    <text evidence="1">The sequence shown here is derived from an EMBL/GenBank/DDBJ whole genome shotgun (WGS) entry which is preliminary data.</text>
</comment>
<protein>
    <submittedName>
        <fullName evidence="1">Uncharacterized protein</fullName>
    </submittedName>
</protein>